<keyword evidence="1" id="KW-0472">Membrane</keyword>
<sequence>MVDIKRLLIVCFFTMVINLIDTLSYSIRPSGVRTKKLAVSLSLFNIMAVISRLSNMIQGPFLGSLVDISIKYKLVPLLGLNMRLVLLSATMGAVIGAPLMPTFVSVFSAAINGMETAGSVPKLILMSLKGKNIKKIRSKIVLPRLSMLKGIKETNIPKSFLIYNVIITSIYTTGIISSLYAGALLPEFRTTASLLSGIVNGFATILLTVIVDPVAALITDQALAGKRTQQDVNTMVVLLVFGKIIGTLLAQVVFEPASHLILFVTKLIV</sequence>
<reference evidence="2 3" key="1">
    <citation type="submission" date="2016-08" db="EMBL/GenBank/DDBJ databases">
        <title>A novel genetic cassette of butanologenic Thermoanaerobacterium thermosaccharolyticum that directly convert cellulose to butanol.</title>
        <authorList>
            <person name="Li T."/>
            <person name="He J."/>
        </authorList>
    </citation>
    <scope>NUCLEOTIDE SEQUENCE [LARGE SCALE GENOMIC DNA]</scope>
    <source>
        <strain evidence="2 3">TG57</strain>
    </source>
</reference>
<dbReference type="GO" id="GO:0005886">
    <property type="term" value="C:plasma membrane"/>
    <property type="evidence" value="ECO:0007669"/>
    <property type="project" value="UniProtKB-SubCell"/>
</dbReference>
<comment type="subcellular location">
    <subcellularLocation>
        <location evidence="1">Cell membrane</location>
        <topology evidence="1">Multi-pass membrane protein</topology>
    </subcellularLocation>
</comment>
<dbReference type="GO" id="GO:0015648">
    <property type="term" value="F:lipid-linked peptidoglycan transporter activity"/>
    <property type="evidence" value="ECO:0007669"/>
    <property type="project" value="UniProtKB-UniRule"/>
</dbReference>
<keyword evidence="1" id="KW-0813">Transport</keyword>
<dbReference type="Pfam" id="PF10997">
    <property type="entry name" value="Amj"/>
    <property type="match status" value="1"/>
</dbReference>
<comment type="pathway">
    <text evidence="1">Cell wall biogenesis; peptidoglycan biosynthesis.</text>
</comment>
<dbReference type="HAMAP" id="MF_02077">
    <property type="entry name" value="Amj_flippase"/>
    <property type="match status" value="1"/>
</dbReference>
<keyword evidence="1" id="KW-0961">Cell wall biogenesis/degradation</keyword>
<dbReference type="EMBL" id="CP016893">
    <property type="protein sequence ID" value="AST58639.1"/>
    <property type="molecule type" value="Genomic_DNA"/>
</dbReference>
<organism evidence="2 3">
    <name type="scientific">Thermoanaerobacterium thermosaccharolyticum</name>
    <name type="common">Clostridium thermosaccharolyticum</name>
    <dbReference type="NCBI Taxonomy" id="1517"/>
    <lineage>
        <taxon>Bacteria</taxon>
        <taxon>Bacillati</taxon>
        <taxon>Bacillota</taxon>
        <taxon>Clostridia</taxon>
        <taxon>Thermoanaerobacterales</taxon>
        <taxon>Thermoanaerobacteraceae</taxon>
        <taxon>Thermoanaerobacterium</taxon>
    </lineage>
</organism>
<proteinExistence type="inferred from homology"/>
<keyword evidence="1" id="KW-0573">Peptidoglycan synthesis</keyword>
<feature type="transmembrane region" description="Helical" evidence="1">
    <location>
        <begin position="160"/>
        <end position="180"/>
    </location>
</feature>
<dbReference type="AlphaFoldDB" id="A0A223I1R5"/>
<dbReference type="UniPathway" id="UPA00219"/>
<keyword evidence="1" id="KW-1003">Cell membrane</keyword>
<comment type="function">
    <text evidence="1">Involved in peptidoglycan biosynthesis. Transports lipid-linked peptidoglycan precursors from the inner to the outer leaflet of the cytoplasmic membrane.</text>
</comment>
<dbReference type="Proteomes" id="UP000214975">
    <property type="component" value="Chromosome"/>
</dbReference>
<comment type="similarity">
    <text evidence="1">Belongs to the Amj family.</text>
</comment>
<accession>A0A223I1R5</accession>
<feature type="transmembrane region" description="Helical" evidence="1">
    <location>
        <begin position="7"/>
        <end position="25"/>
    </location>
</feature>
<dbReference type="GO" id="GO:0008360">
    <property type="term" value="P:regulation of cell shape"/>
    <property type="evidence" value="ECO:0007669"/>
    <property type="project" value="UniProtKB-KW"/>
</dbReference>
<feature type="transmembrane region" description="Helical" evidence="1">
    <location>
        <begin position="192"/>
        <end position="211"/>
    </location>
</feature>
<evidence type="ECO:0000313" key="2">
    <source>
        <dbReference type="EMBL" id="AST58639.1"/>
    </source>
</evidence>
<dbReference type="RefSeq" id="WP_094397845.1">
    <property type="nucleotide sequence ID" value="NZ_CP016893.1"/>
</dbReference>
<keyword evidence="1" id="KW-1133">Transmembrane helix</keyword>
<dbReference type="GO" id="GO:0009252">
    <property type="term" value="P:peptidoglycan biosynthetic process"/>
    <property type="evidence" value="ECO:0007669"/>
    <property type="project" value="UniProtKB-UniRule"/>
</dbReference>
<keyword evidence="1" id="KW-0133">Cell shape</keyword>
<evidence type="ECO:0000313" key="3">
    <source>
        <dbReference type="Proteomes" id="UP000214975"/>
    </source>
</evidence>
<dbReference type="GO" id="GO:0071555">
    <property type="term" value="P:cell wall organization"/>
    <property type="evidence" value="ECO:0007669"/>
    <property type="project" value="UniProtKB-KW"/>
</dbReference>
<name>A0A223I1R5_THETR</name>
<protein>
    <recommendedName>
        <fullName evidence="1">Lipid II flippase Amj</fullName>
    </recommendedName>
</protein>
<feature type="transmembrane region" description="Helical" evidence="1">
    <location>
        <begin position="232"/>
        <end position="254"/>
    </location>
</feature>
<comment type="caution">
    <text evidence="1">Lacks conserved residue(s) required for the propagation of feature annotation.</text>
</comment>
<gene>
    <name evidence="1" type="primary">amj</name>
    <name evidence="2" type="ORF">Thert_02820</name>
</gene>
<evidence type="ECO:0000256" key="1">
    <source>
        <dbReference type="HAMAP-Rule" id="MF_02077"/>
    </source>
</evidence>
<keyword evidence="1" id="KW-0812">Transmembrane</keyword>
<feature type="transmembrane region" description="Helical" evidence="1">
    <location>
        <begin position="74"/>
        <end position="97"/>
    </location>
</feature>
<dbReference type="InterPro" id="IPR021260">
    <property type="entry name" value="Amj"/>
</dbReference>